<name>A0A1Y1JU59_PLAGO</name>
<feature type="transmembrane region" description="Helical" evidence="1">
    <location>
        <begin position="265"/>
        <end position="284"/>
    </location>
</feature>
<evidence type="ECO:0000313" key="2">
    <source>
        <dbReference type="EMBL" id="GAW84647.1"/>
    </source>
</evidence>
<organism evidence="2 3">
    <name type="scientific">Plasmodium gonderi</name>
    <dbReference type="NCBI Taxonomy" id="77519"/>
    <lineage>
        <taxon>Eukaryota</taxon>
        <taxon>Sar</taxon>
        <taxon>Alveolata</taxon>
        <taxon>Apicomplexa</taxon>
        <taxon>Aconoidasida</taxon>
        <taxon>Haemosporida</taxon>
        <taxon>Plasmodiidae</taxon>
        <taxon>Plasmodium</taxon>
        <taxon>Plasmodium (Plasmodium)</taxon>
    </lineage>
</organism>
<keyword evidence="1" id="KW-0472">Membrane</keyword>
<dbReference type="EMBL" id="BDQF01000556">
    <property type="protein sequence ID" value="GAW84647.1"/>
    <property type="molecule type" value="Genomic_DNA"/>
</dbReference>
<protein>
    <submittedName>
        <fullName evidence="2">Variable surface protein</fullName>
    </submittedName>
</protein>
<dbReference type="RefSeq" id="XP_028547236.1">
    <property type="nucleotide sequence ID" value="XM_028691435.1"/>
</dbReference>
<dbReference type="AlphaFoldDB" id="A0A1Y1JU59"/>
<keyword evidence="1" id="KW-0812">Transmembrane</keyword>
<evidence type="ECO:0000256" key="1">
    <source>
        <dbReference type="SAM" id="Phobius"/>
    </source>
</evidence>
<reference evidence="3" key="1">
    <citation type="submission" date="2017-04" db="EMBL/GenBank/DDBJ databases">
        <title>Plasmodium gonderi genome.</title>
        <authorList>
            <person name="Arisue N."/>
            <person name="Honma H."/>
            <person name="Kawai S."/>
            <person name="Tougan T."/>
            <person name="Tanabe K."/>
            <person name="Horii T."/>
        </authorList>
    </citation>
    <scope>NUCLEOTIDE SEQUENCE [LARGE SCALE GENOMIC DNA]</scope>
    <source>
        <strain evidence="3">ATCC 30045</strain>
    </source>
</reference>
<proteinExistence type="predicted"/>
<feature type="non-terminal residue" evidence="2">
    <location>
        <position position="1"/>
    </location>
</feature>
<keyword evidence="1" id="KW-1133">Transmembrane helix</keyword>
<evidence type="ECO:0000313" key="3">
    <source>
        <dbReference type="Proteomes" id="UP000195521"/>
    </source>
</evidence>
<accession>A0A1Y1JU59</accession>
<sequence>FDFRDIYPQCRIGFEWKFPKITGDVGGKLTNLCNKFNLNNRNNNRSSEFIQRCQHVTFYLNHIKRVAKEYKINPCCKYFFYKLKGLLNNFPCNCVDTKSCYAIMKTLSEQQSIMEISSLFSQCSDYPKDLNENIYQIFKKIDETYDNLYEFIRYPNPGYYKYVNFRNGMKYLESRQYNYNDSFKDVLNYFKHTCLAYLNELNPTDSSVRSFLQYLVRDKNKGEYTFAEINAIKGIVNVAQMGATKGIHNVAKMDRIKGTDIGSQISTGISLLFFSILIIMFILYKYTPFGSYLQPRGRRLRKLMKIKNKKHKNLIDSYQNMNNELNDKHYDVGYRSI</sequence>
<dbReference type="Proteomes" id="UP000195521">
    <property type="component" value="Unassembled WGS sequence"/>
</dbReference>
<comment type="caution">
    <text evidence="2">The sequence shown here is derived from an EMBL/GenBank/DDBJ whole genome shotgun (WGS) entry which is preliminary data.</text>
</comment>
<keyword evidence="3" id="KW-1185">Reference proteome</keyword>
<dbReference type="GeneID" id="39745455"/>
<gene>
    <name evidence="2" type="ORF">PGO_004185</name>
</gene>